<keyword evidence="1" id="KW-0175">Coiled coil</keyword>
<keyword evidence="5" id="KW-1185">Reference proteome</keyword>
<gene>
    <name evidence="4" type="ORF">E1963_01940</name>
</gene>
<sequence>MMLEMKTTDFLEALSSAAPVPGGGGASAAAGALGAALGMMVANLTAGKKRYADVEAEVAAVRARLELLRERLVELTDKDAQAFEPLSRAYGLPKETKEQKEDKAKVLEQALYDASIVPLEIMETVSEVICLLGVLGEKGSRIALSDVGVGVLFAQAALNGASLNVFINTKLMKDRKRAEELNEKADMLIREARILKEKIYGGVLEHIR</sequence>
<evidence type="ECO:0000313" key="5">
    <source>
        <dbReference type="Proteomes" id="UP000295710"/>
    </source>
</evidence>
<dbReference type="RefSeq" id="WP_132275318.1">
    <property type="nucleotide sequence ID" value="NZ_JAOBST010000006.1"/>
</dbReference>
<keyword evidence="2" id="KW-0812">Transmembrane</keyword>
<dbReference type="Proteomes" id="UP000295710">
    <property type="component" value="Unassembled WGS sequence"/>
</dbReference>
<feature type="coiled-coil region" evidence="1">
    <location>
        <begin position="171"/>
        <end position="198"/>
    </location>
</feature>
<keyword evidence="2" id="KW-0472">Membrane</keyword>
<dbReference type="InterPro" id="IPR007044">
    <property type="entry name" value="Cyclodeamin/CycHdrlase"/>
</dbReference>
<organism evidence="4 5">
    <name type="scientific">Extibacter muris</name>
    <dbReference type="NCBI Taxonomy" id="1796622"/>
    <lineage>
        <taxon>Bacteria</taxon>
        <taxon>Bacillati</taxon>
        <taxon>Bacillota</taxon>
        <taxon>Clostridia</taxon>
        <taxon>Lachnospirales</taxon>
        <taxon>Lachnospiraceae</taxon>
        <taxon>Extibacter</taxon>
    </lineage>
</organism>
<feature type="coiled-coil region" evidence="1">
    <location>
        <begin position="51"/>
        <end position="78"/>
    </location>
</feature>
<dbReference type="Pfam" id="PF04961">
    <property type="entry name" value="FTCD_C"/>
    <property type="match status" value="1"/>
</dbReference>
<evidence type="ECO:0000256" key="1">
    <source>
        <dbReference type="SAM" id="Coils"/>
    </source>
</evidence>
<reference evidence="4 5" key="1">
    <citation type="journal article" date="2016" name="Nat. Microbiol.">
        <title>The Mouse Intestinal Bacterial Collection (miBC) provides host-specific insight into cultured diversity and functional potential of the gut microbiota.</title>
        <authorList>
            <person name="Lagkouvardos I."/>
            <person name="Pukall R."/>
            <person name="Abt B."/>
            <person name="Foesel B.U."/>
            <person name="Meier-Kolthoff J.P."/>
            <person name="Kumar N."/>
            <person name="Bresciani A."/>
            <person name="Martinez I."/>
            <person name="Just S."/>
            <person name="Ziegler C."/>
            <person name="Brugiroux S."/>
            <person name="Garzetti D."/>
            <person name="Wenning M."/>
            <person name="Bui T.P."/>
            <person name="Wang J."/>
            <person name="Hugenholtz F."/>
            <person name="Plugge C.M."/>
            <person name="Peterson D.A."/>
            <person name="Hornef M.W."/>
            <person name="Baines J.F."/>
            <person name="Smidt H."/>
            <person name="Walter J."/>
            <person name="Kristiansen K."/>
            <person name="Nielsen H.B."/>
            <person name="Haller D."/>
            <person name="Overmann J."/>
            <person name="Stecher B."/>
            <person name="Clavel T."/>
        </authorList>
    </citation>
    <scope>NUCLEOTIDE SEQUENCE [LARGE SCALE GENOMIC DNA]</scope>
    <source>
        <strain evidence="4 5">DSM 28560</strain>
    </source>
</reference>
<dbReference type="EMBL" id="SMMX01000002">
    <property type="protein sequence ID" value="TDA23165.1"/>
    <property type="molecule type" value="Genomic_DNA"/>
</dbReference>
<evidence type="ECO:0000256" key="2">
    <source>
        <dbReference type="SAM" id="Phobius"/>
    </source>
</evidence>
<evidence type="ECO:0000259" key="3">
    <source>
        <dbReference type="Pfam" id="PF04961"/>
    </source>
</evidence>
<feature type="domain" description="Cyclodeaminase/cyclohydrolase" evidence="3">
    <location>
        <begin position="8"/>
        <end position="186"/>
    </location>
</feature>
<name>A0A4R4FHM3_9FIRM</name>
<dbReference type="GO" id="GO:0003824">
    <property type="term" value="F:catalytic activity"/>
    <property type="evidence" value="ECO:0007669"/>
    <property type="project" value="InterPro"/>
</dbReference>
<dbReference type="InterPro" id="IPR036178">
    <property type="entry name" value="Formintransfe-cycloase-like_sf"/>
</dbReference>
<keyword evidence="2" id="KW-1133">Transmembrane helix</keyword>
<dbReference type="Gene3D" id="1.20.120.680">
    <property type="entry name" value="Formiminotetrahydrofolate cyclodeaminase monomer, up-and-down helical bundle"/>
    <property type="match status" value="1"/>
</dbReference>
<evidence type="ECO:0000313" key="4">
    <source>
        <dbReference type="EMBL" id="TDA23165.1"/>
    </source>
</evidence>
<accession>A0A4R4FHM3</accession>
<dbReference type="AlphaFoldDB" id="A0A4R4FHM3"/>
<comment type="caution">
    <text evidence="4">The sequence shown here is derived from an EMBL/GenBank/DDBJ whole genome shotgun (WGS) entry which is preliminary data.</text>
</comment>
<dbReference type="SUPFAM" id="SSF101262">
    <property type="entry name" value="Methenyltetrahydrofolate cyclohydrolase-like"/>
    <property type="match status" value="1"/>
</dbReference>
<protein>
    <submittedName>
        <fullName evidence="4">Sugar ABC transporter substrate-binding protein</fullName>
    </submittedName>
</protein>
<feature type="transmembrane region" description="Helical" evidence="2">
    <location>
        <begin position="20"/>
        <end position="42"/>
    </location>
</feature>
<proteinExistence type="predicted"/>